<protein>
    <submittedName>
        <fullName evidence="1">Ubiquitin-specific protease ubp15</fullName>
    </submittedName>
</protein>
<feature type="non-terminal residue" evidence="1">
    <location>
        <position position="314"/>
    </location>
</feature>
<dbReference type="EMBL" id="JABANO010026695">
    <property type="protein sequence ID" value="KAF4718073.1"/>
    <property type="molecule type" value="Genomic_DNA"/>
</dbReference>
<dbReference type="GO" id="GO:0006508">
    <property type="term" value="P:proteolysis"/>
    <property type="evidence" value="ECO:0007669"/>
    <property type="project" value="UniProtKB-KW"/>
</dbReference>
<proteinExistence type="predicted"/>
<sequence>AETARVLRVIYEDFDDIVRSTTSAARLLPLISSLCAVLARVMMNRTLGRKSDLSALWLLETLSNVDPESKLGEFMMNQRLTLKNDGASLKPASFNRAMSMDDLRRQWFHIAERTALRHLPRDFDLVASDAYAYVAMSAAEGQVEYLPPGLVSLAGFQQHCEVNVYLAPWVYHDLFTPDRAIASMRILAVAMEEHICQKQRHHDIVTCRFPKPFLERAGEALVEDLPRSVSMYYESISKEDTETMVKFTGRLVRYLSCHEKPVRRGEQGMNRMKAAVALRELRFGSREAFAENIRKLYDACFDVRDMTALRLTLV</sequence>
<organism evidence="1 2">
    <name type="scientific">Perkinsus olseni</name>
    <name type="common">Perkinsus atlanticus</name>
    <dbReference type="NCBI Taxonomy" id="32597"/>
    <lineage>
        <taxon>Eukaryota</taxon>
        <taxon>Sar</taxon>
        <taxon>Alveolata</taxon>
        <taxon>Perkinsozoa</taxon>
        <taxon>Perkinsea</taxon>
        <taxon>Perkinsida</taxon>
        <taxon>Perkinsidae</taxon>
        <taxon>Perkinsus</taxon>
    </lineage>
</organism>
<dbReference type="Proteomes" id="UP000553632">
    <property type="component" value="Unassembled WGS sequence"/>
</dbReference>
<dbReference type="AlphaFoldDB" id="A0A7J6RBS8"/>
<accession>A0A7J6RBS8</accession>
<evidence type="ECO:0000313" key="1">
    <source>
        <dbReference type="EMBL" id="KAF4718073.1"/>
    </source>
</evidence>
<reference evidence="1 2" key="1">
    <citation type="submission" date="2020-04" db="EMBL/GenBank/DDBJ databases">
        <title>Perkinsus olseni comparative genomics.</title>
        <authorList>
            <person name="Bogema D.R."/>
        </authorList>
    </citation>
    <scope>NUCLEOTIDE SEQUENCE [LARGE SCALE GENOMIC DNA]</scope>
    <source>
        <strain evidence="1 2">ATCC PRA-207</strain>
    </source>
</reference>
<keyword evidence="1" id="KW-0378">Hydrolase</keyword>
<comment type="caution">
    <text evidence="1">The sequence shown here is derived from an EMBL/GenBank/DDBJ whole genome shotgun (WGS) entry which is preliminary data.</text>
</comment>
<feature type="non-terminal residue" evidence="1">
    <location>
        <position position="1"/>
    </location>
</feature>
<keyword evidence="2" id="KW-1185">Reference proteome</keyword>
<gene>
    <name evidence="1" type="primary">UBP15_5</name>
    <name evidence="1" type="ORF">FOZ63_014343</name>
</gene>
<evidence type="ECO:0000313" key="2">
    <source>
        <dbReference type="Proteomes" id="UP000553632"/>
    </source>
</evidence>
<keyword evidence="1" id="KW-0645">Protease</keyword>
<dbReference type="GO" id="GO:0008233">
    <property type="term" value="F:peptidase activity"/>
    <property type="evidence" value="ECO:0007669"/>
    <property type="project" value="UniProtKB-KW"/>
</dbReference>
<name>A0A7J6RBS8_PEROL</name>